<evidence type="ECO:0000256" key="13">
    <source>
        <dbReference type="ARBA" id="ARBA00034651"/>
    </source>
</evidence>
<dbReference type="GO" id="GO:0015254">
    <property type="term" value="F:glycerol channel activity"/>
    <property type="evidence" value="ECO:0007669"/>
    <property type="project" value="TreeGrafter"/>
</dbReference>
<dbReference type="PRINTS" id="PR00783">
    <property type="entry name" value="MINTRINSICP"/>
</dbReference>
<evidence type="ECO:0000256" key="14">
    <source>
        <dbReference type="ARBA" id="ARBA00049405"/>
    </source>
</evidence>
<evidence type="ECO:0000313" key="20">
    <source>
        <dbReference type="Ensembl" id="ENSANIP00000020816.1"/>
    </source>
</evidence>
<evidence type="ECO:0000256" key="19">
    <source>
        <dbReference type="SAM" id="Phobius"/>
    </source>
</evidence>
<evidence type="ECO:0000256" key="11">
    <source>
        <dbReference type="ARBA" id="ARBA00033020"/>
    </source>
</evidence>
<evidence type="ECO:0000256" key="3">
    <source>
        <dbReference type="ARBA" id="ARBA00020971"/>
    </source>
</evidence>
<dbReference type="FunFam" id="1.20.1080.10:FF:000064">
    <property type="entry name" value="Uncharacterized protein"/>
    <property type="match status" value="1"/>
</dbReference>
<dbReference type="PANTHER" id="PTHR43829:SF13">
    <property type="entry name" value="AQUAPORIN-10"/>
    <property type="match status" value="1"/>
</dbReference>
<dbReference type="InterPro" id="IPR023275">
    <property type="entry name" value="Aquaporin_3"/>
</dbReference>
<reference evidence="20" key="1">
    <citation type="submission" date="2025-08" db="UniProtKB">
        <authorList>
            <consortium name="Ensembl"/>
        </authorList>
    </citation>
    <scope>IDENTIFICATION</scope>
</reference>
<organism evidence="20 21">
    <name type="scientific">Accipiter nisus</name>
    <name type="common">Eurasian sparrowhawk</name>
    <dbReference type="NCBI Taxonomy" id="211598"/>
    <lineage>
        <taxon>Eukaryota</taxon>
        <taxon>Metazoa</taxon>
        <taxon>Chordata</taxon>
        <taxon>Craniata</taxon>
        <taxon>Vertebrata</taxon>
        <taxon>Euteleostomi</taxon>
        <taxon>Archelosauria</taxon>
        <taxon>Archosauria</taxon>
        <taxon>Dinosauria</taxon>
        <taxon>Saurischia</taxon>
        <taxon>Theropoda</taxon>
        <taxon>Coelurosauria</taxon>
        <taxon>Aves</taxon>
        <taxon>Neognathae</taxon>
        <taxon>Neoaves</taxon>
        <taxon>Telluraves</taxon>
        <taxon>Accipitrimorphae</taxon>
        <taxon>Accipitriformes</taxon>
        <taxon>Accipitridae</taxon>
        <taxon>Accipitrinae</taxon>
        <taxon>Accipiter</taxon>
    </lineage>
</organism>
<keyword evidence="8 19" id="KW-1133">Transmembrane helix</keyword>
<dbReference type="GO" id="GO:0015204">
    <property type="term" value="F:urea transmembrane transporter activity"/>
    <property type="evidence" value="ECO:0007669"/>
    <property type="project" value="TreeGrafter"/>
</dbReference>
<evidence type="ECO:0000256" key="4">
    <source>
        <dbReference type="ARBA" id="ARBA00022448"/>
    </source>
</evidence>
<feature type="region of interest" description="Disordered" evidence="18">
    <location>
        <begin position="188"/>
        <end position="224"/>
    </location>
</feature>
<keyword evidence="9 19" id="KW-0472">Membrane</keyword>
<feature type="transmembrane region" description="Helical" evidence="19">
    <location>
        <begin position="102"/>
        <end position="122"/>
    </location>
</feature>
<proteinExistence type="inferred from homology"/>
<evidence type="ECO:0000256" key="1">
    <source>
        <dbReference type="ARBA" id="ARBA00004651"/>
    </source>
</evidence>
<dbReference type="PANTHER" id="PTHR43829">
    <property type="entry name" value="AQUAPORIN OR AQUAGLYCEROPORIN RELATED"/>
    <property type="match status" value="1"/>
</dbReference>
<evidence type="ECO:0000256" key="8">
    <source>
        <dbReference type="ARBA" id="ARBA00022989"/>
    </source>
</evidence>
<feature type="transmembrane region" description="Helical" evidence="19">
    <location>
        <begin position="20"/>
        <end position="39"/>
    </location>
</feature>
<feature type="transmembrane region" description="Helical" evidence="19">
    <location>
        <begin position="59"/>
        <end position="81"/>
    </location>
</feature>
<dbReference type="Ensembl" id="ENSANIT00000021508.1">
    <property type="protein sequence ID" value="ENSANIP00000020816.1"/>
    <property type="gene ID" value="ENSANIG00000014161.1"/>
</dbReference>
<keyword evidence="10" id="KW-0325">Glycoprotein</keyword>
<protein>
    <recommendedName>
        <fullName evidence="3">Aquaporin-3</fullName>
    </recommendedName>
    <alternativeName>
        <fullName evidence="11">Aquaglyceroporin-3</fullName>
    </alternativeName>
</protein>
<keyword evidence="7" id="KW-0677">Repeat</keyword>
<reference evidence="20" key="2">
    <citation type="submission" date="2025-09" db="UniProtKB">
        <authorList>
            <consortium name="Ensembl"/>
        </authorList>
    </citation>
    <scope>IDENTIFICATION</scope>
</reference>
<comment type="subcellular location">
    <subcellularLocation>
        <location evidence="1">Cell membrane</location>
        <topology evidence="1">Multi-pass membrane protein</topology>
    </subcellularLocation>
</comment>
<dbReference type="PROSITE" id="PS00221">
    <property type="entry name" value="MIP"/>
    <property type="match status" value="1"/>
</dbReference>
<dbReference type="InterPro" id="IPR022357">
    <property type="entry name" value="MIP_CS"/>
</dbReference>
<feature type="region of interest" description="Disordered" evidence="18">
    <location>
        <begin position="339"/>
        <end position="361"/>
    </location>
</feature>
<sequence>MGTTFFLKRAQALLHIRNQLVRECLAELLAVFVLILITLSGSAQMVTSSGTKGNILTAYLAGALAVMVAIYTAGGVSGAHLNPAFSLAMCLLEQFPWWKLPIFVAVQTSGAFISAGAVYALYYDAIQHYSNGTLTTSGPWETASIFATYPADYLSLSNGFLDQVGAGVGSPQTPPAVPVPVALSFPASPTGDGHSAADRGHPGHSGHPEQGCPQGPGASGRGPVGVLHRGLHGLKLRLPHEPRAGFWAPALHLHRGLGRRGLQVGRGKEARWGVAGVTPCPPCPIPSRGNGWWWVPVVAPLLGAALGSALYQLLVAFHHPLEEGDPPAEQTSLVLVNVDIPPDTDMSPGEKDTGGMLPQKK</sequence>
<dbReference type="InterPro" id="IPR023271">
    <property type="entry name" value="Aquaporin-like"/>
</dbReference>
<evidence type="ECO:0000256" key="18">
    <source>
        <dbReference type="SAM" id="MobiDB-lite"/>
    </source>
</evidence>
<comment type="catalytic activity">
    <reaction evidence="14">
        <text>glycerol(in) = glycerol(out)</text>
        <dbReference type="Rhea" id="RHEA:29675"/>
        <dbReference type="ChEBI" id="CHEBI:17754"/>
    </reaction>
</comment>
<comment type="similarity">
    <text evidence="2 17">Belongs to the MIP/aquaporin (TC 1.A.8) family.</text>
</comment>
<keyword evidence="5" id="KW-1003">Cell membrane</keyword>
<evidence type="ECO:0000256" key="17">
    <source>
        <dbReference type="RuleBase" id="RU000477"/>
    </source>
</evidence>
<dbReference type="AlphaFoldDB" id="A0A8B9NEZ2"/>
<keyword evidence="4 17" id="KW-0813">Transport</keyword>
<evidence type="ECO:0000256" key="7">
    <source>
        <dbReference type="ARBA" id="ARBA00022737"/>
    </source>
</evidence>
<evidence type="ECO:0000256" key="9">
    <source>
        <dbReference type="ARBA" id="ARBA00023136"/>
    </source>
</evidence>
<evidence type="ECO:0000313" key="21">
    <source>
        <dbReference type="Proteomes" id="UP000694541"/>
    </source>
</evidence>
<accession>A0A8B9NEZ2</accession>
<dbReference type="Pfam" id="PF00230">
    <property type="entry name" value="MIP"/>
    <property type="match status" value="1"/>
</dbReference>
<evidence type="ECO:0000256" key="6">
    <source>
        <dbReference type="ARBA" id="ARBA00022692"/>
    </source>
</evidence>
<dbReference type="Gene3D" id="1.20.1080.10">
    <property type="entry name" value="Glycerol uptake facilitator protein"/>
    <property type="match status" value="1"/>
</dbReference>
<comment type="catalytic activity">
    <reaction evidence="12">
        <text>urea(in) = urea(out)</text>
        <dbReference type="Rhea" id="RHEA:32799"/>
        <dbReference type="ChEBI" id="CHEBI:16199"/>
    </reaction>
</comment>
<dbReference type="InterPro" id="IPR000425">
    <property type="entry name" value="MIP"/>
</dbReference>
<keyword evidence="6 17" id="KW-0812">Transmembrane</keyword>
<evidence type="ECO:0000256" key="12">
    <source>
        <dbReference type="ARBA" id="ARBA00033993"/>
    </source>
</evidence>
<comment type="function">
    <text evidence="15">Aquaglyceroporins form homotetrameric transmembrane channels, with each monomer independently mediating glycerol and water transport across the plasma membrane along their osmotic gradient. Could also be permeable to urea. Also participates in cell permeability to H2O2 and H2O2-mediated signaling. In skin, transports glycerol to the epidermis and stratum corneum, where it maintains hydration, elasticity, and supports lipid biosynthesis for barrier repair. In kidney, contributes to the reabsorption of water, helping the body maintain proper fluid balance.</text>
</comment>
<evidence type="ECO:0000256" key="16">
    <source>
        <dbReference type="ARBA" id="ARBA00049716"/>
    </source>
</evidence>
<dbReference type="InterPro" id="IPR050363">
    <property type="entry name" value="MIP/Aquaporin"/>
</dbReference>
<evidence type="ECO:0000256" key="2">
    <source>
        <dbReference type="ARBA" id="ARBA00006175"/>
    </source>
</evidence>
<dbReference type="Proteomes" id="UP000694541">
    <property type="component" value="Unplaced"/>
</dbReference>
<comment type="catalytic activity">
    <reaction evidence="13">
        <text>H2O(in) = H2O(out)</text>
        <dbReference type="Rhea" id="RHEA:29667"/>
        <dbReference type="ChEBI" id="CHEBI:15377"/>
    </reaction>
</comment>
<evidence type="ECO:0000256" key="15">
    <source>
        <dbReference type="ARBA" id="ARBA00049592"/>
    </source>
</evidence>
<dbReference type="SUPFAM" id="SSF81338">
    <property type="entry name" value="Aquaporin-like"/>
    <property type="match status" value="2"/>
</dbReference>
<name>A0A8B9NEZ2_9AVES</name>
<evidence type="ECO:0000256" key="10">
    <source>
        <dbReference type="ARBA" id="ARBA00023180"/>
    </source>
</evidence>
<comment type="subunit">
    <text evidence="16">Homotetramer; each monomer provides an independent glycerol/water pore. Could also exist in other oligomeric states.</text>
</comment>
<dbReference type="GO" id="GO:0015250">
    <property type="term" value="F:water channel activity"/>
    <property type="evidence" value="ECO:0007669"/>
    <property type="project" value="TreeGrafter"/>
</dbReference>
<keyword evidence="21" id="KW-1185">Reference proteome</keyword>
<dbReference type="PRINTS" id="PR02015">
    <property type="entry name" value="AQUAPORIN3"/>
</dbReference>
<evidence type="ECO:0000256" key="5">
    <source>
        <dbReference type="ARBA" id="ARBA00022475"/>
    </source>
</evidence>
<dbReference type="GO" id="GO:0016323">
    <property type="term" value="C:basolateral plasma membrane"/>
    <property type="evidence" value="ECO:0007669"/>
    <property type="project" value="TreeGrafter"/>
</dbReference>